<dbReference type="InterPro" id="IPR007192">
    <property type="entry name" value="APC8"/>
</dbReference>
<dbReference type="PANTHER" id="PTHR12558">
    <property type="entry name" value="CELL DIVISION CYCLE 16,23,27"/>
    <property type="match status" value="1"/>
</dbReference>
<feature type="compositionally biased region" description="Low complexity" evidence="8">
    <location>
        <begin position="187"/>
        <end position="204"/>
    </location>
</feature>
<keyword evidence="1" id="KW-0132">Cell division</keyword>
<gene>
    <name evidence="10" type="primary">APC8</name>
    <name evidence="10" type="ORF">SO694_00022256</name>
</gene>
<feature type="region of interest" description="Disordered" evidence="8">
    <location>
        <begin position="161"/>
        <end position="299"/>
    </location>
</feature>
<name>A0ABR1FT48_AURAN</name>
<feature type="repeat" description="TPR" evidence="7">
    <location>
        <begin position="483"/>
        <end position="516"/>
    </location>
</feature>
<feature type="compositionally biased region" description="Low complexity" evidence="8">
    <location>
        <begin position="215"/>
        <end position="228"/>
    </location>
</feature>
<sequence length="648" mass="70897">MTGFSIPTCKDELRRAIPILREHGLKKSACFCAEQLVGLAGGGMDCASPSSAAASAGVATLRALEAEPVTDAFMLASSFFELGEYARCAVALCGVETGGGPLPAAACAAAPAPDAAARDVFLWAYALYLAGEKRREEEICEASRDALARAKARNSYAPALRDALAARKGPGRARGPRRLRLRHRAQGARARAPAAAAAARAARAMDADGGGGGDEAAAAGRSRAASPARPWPPPRTRRRPRRAPCSPRRRSSSPGTGPRGSIWRSSTLRRPRAAAIARQRARRRRAPPPHPDDELLDVHGPRPGASEALIAACHRAHVAIEQQRCDEALETLARVEAVAPASTFVVAHEALAHYARRDFDRAQASAQERFEALRAADPYRLEQLDIYSNVLYVKEARAELSRLAHAATRAEKYRPETCCVVGNYYSLKAQHERAVLYFQRALKLDRGCLSAWTLMGHEYIEMKNTAAAIEAYRRAVDVNARDYRAWYGLGQTYEILNMYFYALYYYRKAARLRPYDARMWIAIAQCHEKLHRVDDAIKGYERAAAHDDAEGHATIKLARLHRSRNDHDKAVACFQAYVDLHGQGEEIVDATAEALLYLASKHKQKADYAAAQACLARLLDYGGPEKLEAQAMLRELRSLIDTTAAPPA</sequence>
<dbReference type="Pfam" id="PF04049">
    <property type="entry name" value="ANAPC8"/>
    <property type="match status" value="1"/>
</dbReference>
<feature type="compositionally biased region" description="Basic residues" evidence="8">
    <location>
        <begin position="169"/>
        <end position="186"/>
    </location>
</feature>
<dbReference type="InterPro" id="IPR011990">
    <property type="entry name" value="TPR-like_helical_dom_sf"/>
</dbReference>
<keyword evidence="5 7" id="KW-0802">TPR repeat</keyword>
<dbReference type="Proteomes" id="UP001363151">
    <property type="component" value="Unassembled WGS sequence"/>
</dbReference>
<evidence type="ECO:0000256" key="6">
    <source>
        <dbReference type="ARBA" id="ARBA00023306"/>
    </source>
</evidence>
<keyword evidence="2" id="KW-0677">Repeat</keyword>
<dbReference type="Pfam" id="PF13181">
    <property type="entry name" value="TPR_8"/>
    <property type="match status" value="1"/>
</dbReference>
<evidence type="ECO:0000256" key="5">
    <source>
        <dbReference type="ARBA" id="ARBA00022803"/>
    </source>
</evidence>
<feature type="compositionally biased region" description="Basic residues" evidence="8">
    <location>
        <begin position="235"/>
        <end position="251"/>
    </location>
</feature>
<dbReference type="SUPFAM" id="SSF48452">
    <property type="entry name" value="TPR-like"/>
    <property type="match status" value="1"/>
</dbReference>
<evidence type="ECO:0000256" key="3">
    <source>
        <dbReference type="ARBA" id="ARBA00022776"/>
    </source>
</evidence>
<accession>A0ABR1FT48</accession>
<evidence type="ECO:0000256" key="8">
    <source>
        <dbReference type="SAM" id="MobiDB-lite"/>
    </source>
</evidence>
<keyword evidence="3" id="KW-0498">Mitosis</keyword>
<protein>
    <submittedName>
        <fullName evidence="10">Procollagen-lysine 5-dioxygenase</fullName>
    </submittedName>
</protein>
<organism evidence="10 11">
    <name type="scientific">Aureococcus anophagefferens</name>
    <name type="common">Harmful bloom alga</name>
    <dbReference type="NCBI Taxonomy" id="44056"/>
    <lineage>
        <taxon>Eukaryota</taxon>
        <taxon>Sar</taxon>
        <taxon>Stramenopiles</taxon>
        <taxon>Ochrophyta</taxon>
        <taxon>Pelagophyceae</taxon>
        <taxon>Pelagomonadales</taxon>
        <taxon>Pelagomonadaceae</taxon>
        <taxon>Aureococcus</taxon>
    </lineage>
</organism>
<dbReference type="Pfam" id="PF13432">
    <property type="entry name" value="TPR_16"/>
    <property type="match status" value="2"/>
</dbReference>
<evidence type="ECO:0000259" key="9">
    <source>
        <dbReference type="Pfam" id="PF04049"/>
    </source>
</evidence>
<dbReference type="PROSITE" id="PS50005">
    <property type="entry name" value="TPR"/>
    <property type="match status" value="2"/>
</dbReference>
<feature type="repeat" description="TPR" evidence="7">
    <location>
        <begin position="449"/>
        <end position="482"/>
    </location>
</feature>
<keyword evidence="6" id="KW-0131">Cell cycle</keyword>
<evidence type="ECO:0000313" key="11">
    <source>
        <dbReference type="Proteomes" id="UP001363151"/>
    </source>
</evidence>
<evidence type="ECO:0000256" key="4">
    <source>
        <dbReference type="ARBA" id="ARBA00022786"/>
    </source>
</evidence>
<reference evidence="10 11" key="1">
    <citation type="submission" date="2024-03" db="EMBL/GenBank/DDBJ databases">
        <title>Aureococcus anophagefferens CCMP1851 and Kratosvirus quantuckense: Draft genome of a second virus-susceptible host strain in the model system.</title>
        <authorList>
            <person name="Chase E."/>
            <person name="Truchon A.R."/>
            <person name="Schepens W."/>
            <person name="Wilhelm S.W."/>
        </authorList>
    </citation>
    <scope>NUCLEOTIDE SEQUENCE [LARGE SCALE GENOMIC DNA]</scope>
    <source>
        <strain evidence="10 11">CCMP1851</strain>
    </source>
</reference>
<evidence type="ECO:0000256" key="2">
    <source>
        <dbReference type="ARBA" id="ARBA00022737"/>
    </source>
</evidence>
<feature type="domain" description="Cdc23" evidence="9">
    <location>
        <begin position="9"/>
        <end position="139"/>
    </location>
</feature>
<comment type="caution">
    <text evidence="10">The sequence shown here is derived from an EMBL/GenBank/DDBJ whole genome shotgun (WGS) entry which is preliminary data.</text>
</comment>
<dbReference type="SMART" id="SM00028">
    <property type="entry name" value="TPR"/>
    <property type="match status" value="6"/>
</dbReference>
<dbReference type="InterPro" id="IPR019734">
    <property type="entry name" value="TPR_rpt"/>
</dbReference>
<dbReference type="EMBL" id="JBBJCI010000231">
    <property type="protein sequence ID" value="KAK7237842.1"/>
    <property type="molecule type" value="Genomic_DNA"/>
</dbReference>
<dbReference type="PANTHER" id="PTHR12558:SF10">
    <property type="entry name" value="CELL DIVISION CYCLE PROTEIN 23 HOMOLOG"/>
    <property type="match status" value="1"/>
</dbReference>
<evidence type="ECO:0000256" key="1">
    <source>
        <dbReference type="ARBA" id="ARBA00022618"/>
    </source>
</evidence>
<proteinExistence type="predicted"/>
<keyword evidence="4" id="KW-0833">Ubl conjugation pathway</keyword>
<dbReference type="Gene3D" id="1.25.40.10">
    <property type="entry name" value="Tetratricopeptide repeat domain"/>
    <property type="match status" value="3"/>
</dbReference>
<keyword evidence="11" id="KW-1185">Reference proteome</keyword>
<evidence type="ECO:0000313" key="10">
    <source>
        <dbReference type="EMBL" id="KAK7237842.1"/>
    </source>
</evidence>
<feature type="compositionally biased region" description="Low complexity" evidence="8">
    <location>
        <begin position="252"/>
        <end position="261"/>
    </location>
</feature>
<evidence type="ECO:0000256" key="7">
    <source>
        <dbReference type="PROSITE-ProRule" id="PRU00339"/>
    </source>
</evidence>
<feature type="compositionally biased region" description="Basic and acidic residues" evidence="8">
    <location>
        <begin position="290"/>
        <end position="299"/>
    </location>
</feature>